<accession>A0A6C0BTH3</accession>
<dbReference type="AlphaFoldDB" id="A0A6C0BTH3"/>
<dbReference type="EMBL" id="MN739247">
    <property type="protein sequence ID" value="QHS95312.1"/>
    <property type="molecule type" value="Genomic_DNA"/>
</dbReference>
<name>A0A6C0BTH3_9ZZZZ</name>
<organism evidence="1">
    <name type="scientific">viral metagenome</name>
    <dbReference type="NCBI Taxonomy" id="1070528"/>
    <lineage>
        <taxon>unclassified sequences</taxon>
        <taxon>metagenomes</taxon>
        <taxon>organismal metagenomes</taxon>
    </lineage>
</organism>
<sequence>MVIPIGLVLNPTISETNKMIIKMVVSGKKLKS</sequence>
<evidence type="ECO:0000313" key="1">
    <source>
        <dbReference type="EMBL" id="QHS95312.1"/>
    </source>
</evidence>
<reference evidence="1" key="1">
    <citation type="journal article" date="2020" name="Nature">
        <title>Giant virus diversity and host interactions through global metagenomics.</title>
        <authorList>
            <person name="Schulz F."/>
            <person name="Roux S."/>
            <person name="Paez-Espino D."/>
            <person name="Jungbluth S."/>
            <person name="Walsh D.A."/>
            <person name="Denef V.J."/>
            <person name="McMahon K.D."/>
            <person name="Konstantinidis K.T."/>
            <person name="Eloe-Fadrosh E.A."/>
            <person name="Kyrpides N.C."/>
            <person name="Woyke T."/>
        </authorList>
    </citation>
    <scope>NUCLEOTIDE SEQUENCE</scope>
    <source>
        <strain evidence="1">GVMAG-M-3300018428-35</strain>
    </source>
</reference>
<proteinExistence type="predicted"/>
<protein>
    <submittedName>
        <fullName evidence="1">Uncharacterized protein</fullName>
    </submittedName>
</protein>